<name>A0A5R8YW06_9PSED</name>
<dbReference type="GO" id="GO:0000150">
    <property type="term" value="F:DNA strand exchange activity"/>
    <property type="evidence" value="ECO:0007669"/>
    <property type="project" value="InterPro"/>
</dbReference>
<sequence>MSLALVHSRAQVGVLAPAVSVETHLANGLPSLTLVGLPEATVKESKDRVRSAIVNAGLDYPARRITQNLAPADLPKDGGRYDLAIALGILAANGQVPVATLDDIECLGELALSGALRPVQGVLPAALAARDAGRALVVPRENAEEASLASGLVVYAVGHLQELVAHLSGQLPLAPYAANGLLLEQRPYPDLSEVQGQVAAKRALLVAAAGAHNLLRLCNNAPKPQRASPMKPKAYSYIRFSSPEQAKGDSYRRQRAAALKYCAENGLELADTKEYRFFDSGRSAYTGKHISDEGEFGRFLSLVKEDRIKPGSFLLVESLDRLSRDKVNIALGQLLNLLGTGIKVVTLSDKRTYSNDSPDLATELIVSIAVMMRAHNESSEKGNRVAEAWRKKRELARSDKTPNGAACPYWLKLVDGAHQPVQERVDVIRRIFDMTIAGYGQTAISRKLNEDGIPVFGSTRSTREKPRNKSGLWGTSSVQKILQNRALLGEYQPTHLIGRVRQNDGDPIQGYYPEVITQDVFLQAKAARAQRQTSGSTKQSRNFNIWQGIAKCQLCGDAMHLINKGRPPKGYTYLQCYSTKKGKCGNGSIRIEQTEAVFKEILTNVDSMSLIHGRSAEVRKNLEVEEGKLALIANKLEQAIEAHTAYPSLSGAKLLHDLEEEHTKILAARDDLRGQLASHRVINKDDYFEQLDLVTYERRAAANGLLKRLGIQVQLKRDNPSRFQCRVLDKSDEATTDEIQQILFGVLYEDGKVTTQALDPDIFNRQVEQGVISSIAAIREQEEDGVGWQWFSGKLTR</sequence>
<feature type="domain" description="Resolvase/invertase-type recombinase catalytic" evidence="3">
    <location>
        <begin position="233"/>
        <end position="396"/>
    </location>
</feature>
<evidence type="ECO:0000259" key="3">
    <source>
        <dbReference type="PROSITE" id="PS51736"/>
    </source>
</evidence>
<dbReference type="SUPFAM" id="SSF53041">
    <property type="entry name" value="Resolvase-like"/>
    <property type="match status" value="1"/>
</dbReference>
<evidence type="ECO:0000259" key="4">
    <source>
        <dbReference type="PROSITE" id="PS51737"/>
    </source>
</evidence>
<gene>
    <name evidence="5" type="ORF">FEM01_16805</name>
</gene>
<comment type="caution">
    <text evidence="5">The sequence shown here is derived from an EMBL/GenBank/DDBJ whole genome shotgun (WGS) entry which is preliminary data.</text>
</comment>
<dbReference type="PANTHER" id="PTHR30461">
    <property type="entry name" value="DNA-INVERTASE FROM LAMBDOID PROPHAGE"/>
    <property type="match status" value="1"/>
</dbReference>
<dbReference type="Pfam" id="PF01078">
    <property type="entry name" value="Mg_chelatase"/>
    <property type="match status" value="1"/>
</dbReference>
<dbReference type="Gene3D" id="3.90.1750.20">
    <property type="entry name" value="Putative Large Serine Recombinase, Chain B, Domain 2"/>
    <property type="match status" value="1"/>
</dbReference>
<keyword evidence="1" id="KW-0238">DNA-binding</keyword>
<dbReference type="PANTHER" id="PTHR30461:SF2">
    <property type="entry name" value="SERINE RECOMBINASE PINE-RELATED"/>
    <property type="match status" value="1"/>
</dbReference>
<dbReference type="Pfam" id="PF13541">
    <property type="entry name" value="ChlI"/>
    <property type="match status" value="1"/>
</dbReference>
<dbReference type="GO" id="GO:0003677">
    <property type="term" value="F:DNA binding"/>
    <property type="evidence" value="ECO:0007669"/>
    <property type="project" value="UniProtKB-KW"/>
</dbReference>
<keyword evidence="6" id="KW-1185">Reference proteome</keyword>
<dbReference type="PROSITE" id="PS51737">
    <property type="entry name" value="RECOMBINASE_DNA_BIND"/>
    <property type="match status" value="1"/>
</dbReference>
<evidence type="ECO:0000256" key="2">
    <source>
        <dbReference type="ARBA" id="ARBA00023172"/>
    </source>
</evidence>
<dbReference type="PROSITE" id="PS51736">
    <property type="entry name" value="RECOMBINASES_3"/>
    <property type="match status" value="1"/>
</dbReference>
<dbReference type="Gene3D" id="3.30.230.10">
    <property type="match status" value="1"/>
</dbReference>
<dbReference type="SMART" id="SM00857">
    <property type="entry name" value="Resolvase"/>
    <property type="match status" value="1"/>
</dbReference>
<dbReference type="OrthoDB" id="9791494at2"/>
<dbReference type="InterPro" id="IPR038109">
    <property type="entry name" value="DNA_bind_recomb_sf"/>
</dbReference>
<feature type="domain" description="Recombinase" evidence="4">
    <location>
        <begin position="408"/>
        <end position="534"/>
    </location>
</feature>
<dbReference type="InterPro" id="IPR036162">
    <property type="entry name" value="Resolvase-like_N_sf"/>
</dbReference>
<protein>
    <recommendedName>
        <fullName evidence="7">Recombinase family protein</fullName>
    </recommendedName>
</protein>
<dbReference type="InterPro" id="IPR020568">
    <property type="entry name" value="Ribosomal_Su5_D2-typ_SF"/>
</dbReference>
<dbReference type="InterPro" id="IPR011109">
    <property type="entry name" value="DNA_bind_recombinase_dom"/>
</dbReference>
<dbReference type="AlphaFoldDB" id="A0A5R8YW06"/>
<evidence type="ECO:0000256" key="1">
    <source>
        <dbReference type="ARBA" id="ARBA00023125"/>
    </source>
</evidence>
<reference evidence="5 6" key="1">
    <citation type="submission" date="2019-05" db="EMBL/GenBank/DDBJ databases">
        <title>Pseudomonas sp. SC006 isolated from lettuce that can produce HBGAs.</title>
        <authorList>
            <person name="Wang D."/>
            <person name="Liao N."/>
            <person name="Liu D."/>
            <person name="Zhang Z."/>
            <person name="Zou S."/>
        </authorList>
    </citation>
    <scope>NUCLEOTIDE SEQUENCE [LARGE SCALE GENOMIC DNA]</scope>
    <source>
        <strain evidence="5 6">SC006</strain>
    </source>
</reference>
<evidence type="ECO:0008006" key="7">
    <source>
        <dbReference type="Google" id="ProtNLM"/>
    </source>
</evidence>
<dbReference type="SUPFAM" id="SSF54211">
    <property type="entry name" value="Ribosomal protein S5 domain 2-like"/>
    <property type="match status" value="1"/>
</dbReference>
<evidence type="ECO:0000313" key="5">
    <source>
        <dbReference type="EMBL" id="TLP57275.1"/>
    </source>
</evidence>
<dbReference type="EMBL" id="VAUO01000008">
    <property type="protein sequence ID" value="TLP57275.1"/>
    <property type="molecule type" value="Genomic_DNA"/>
</dbReference>
<dbReference type="InterPro" id="IPR006119">
    <property type="entry name" value="Resolv_N"/>
</dbReference>
<dbReference type="CDD" id="cd00338">
    <property type="entry name" value="Ser_Recombinase"/>
    <property type="match status" value="1"/>
</dbReference>
<dbReference type="GO" id="GO:0005524">
    <property type="term" value="F:ATP binding"/>
    <property type="evidence" value="ECO:0007669"/>
    <property type="project" value="InterPro"/>
</dbReference>
<dbReference type="InterPro" id="IPR025827">
    <property type="entry name" value="Zn_ribbon_recom_dom"/>
</dbReference>
<dbReference type="Gene3D" id="3.40.50.1390">
    <property type="entry name" value="Resolvase, N-terminal catalytic domain"/>
    <property type="match status" value="1"/>
</dbReference>
<dbReference type="Pfam" id="PF13408">
    <property type="entry name" value="Zn_ribbon_recom"/>
    <property type="match status" value="1"/>
</dbReference>
<proteinExistence type="predicted"/>
<accession>A0A5R8YW06</accession>
<dbReference type="InterPro" id="IPR050639">
    <property type="entry name" value="SSR_resolvase"/>
</dbReference>
<dbReference type="InterPro" id="IPR000523">
    <property type="entry name" value="Mg_chelatse_chII-like_cat_dom"/>
</dbReference>
<dbReference type="Proteomes" id="UP000309819">
    <property type="component" value="Unassembled WGS sequence"/>
</dbReference>
<dbReference type="Pfam" id="PF07508">
    <property type="entry name" value="Recombinase"/>
    <property type="match status" value="1"/>
</dbReference>
<evidence type="ECO:0000313" key="6">
    <source>
        <dbReference type="Proteomes" id="UP000309819"/>
    </source>
</evidence>
<keyword evidence="2" id="KW-0233">DNA recombination</keyword>
<dbReference type="InterPro" id="IPR014721">
    <property type="entry name" value="Ribsml_uS5_D2-typ_fold_subgr"/>
</dbReference>
<dbReference type="Pfam" id="PF00239">
    <property type="entry name" value="Resolvase"/>
    <property type="match status" value="1"/>
</dbReference>
<organism evidence="5 6">
    <name type="scientific">Pseudomonas mosselii</name>
    <dbReference type="NCBI Taxonomy" id="78327"/>
    <lineage>
        <taxon>Bacteria</taxon>
        <taxon>Pseudomonadati</taxon>
        <taxon>Pseudomonadota</taxon>
        <taxon>Gammaproteobacteria</taxon>
        <taxon>Pseudomonadales</taxon>
        <taxon>Pseudomonadaceae</taxon>
        <taxon>Pseudomonas</taxon>
    </lineage>
</organism>